<proteinExistence type="predicted"/>
<name>G3J5G8_CORMM</name>
<keyword evidence="2" id="KW-1185">Reference proteome</keyword>
<reference evidence="1 2" key="1">
    <citation type="journal article" date="2011" name="Genome Biol.">
        <title>Genome sequence of the insect pathogenic fungus Cordyceps militaris, a valued traditional Chinese medicine.</title>
        <authorList>
            <person name="Zheng P."/>
            <person name="Xia Y."/>
            <person name="Xiao G."/>
            <person name="Xiong C."/>
            <person name="Hu X."/>
            <person name="Zhang S."/>
            <person name="Zheng H."/>
            <person name="Huang Y."/>
            <person name="Zhou Y."/>
            <person name="Wang S."/>
            <person name="Zhao G.P."/>
            <person name="Liu X."/>
            <person name="St Leger R.J."/>
            <person name="Wang C."/>
        </authorList>
    </citation>
    <scope>NUCLEOTIDE SEQUENCE [LARGE SCALE GENOMIC DNA]</scope>
    <source>
        <strain evidence="1 2">CM01</strain>
    </source>
</reference>
<evidence type="ECO:0000313" key="1">
    <source>
        <dbReference type="EMBL" id="EGX96029.1"/>
    </source>
</evidence>
<dbReference type="KEGG" id="cmt:CCM_00684"/>
<gene>
    <name evidence="1" type="ORF">CCM_00684</name>
</gene>
<sequence>MKGYTGNDNKGEHFWCPTLPFQVMDGSNELGFLGRKHILNYASSGGSALQHSVKTRSKKKDE</sequence>
<protein>
    <submittedName>
        <fullName evidence="1">Uncharacterized protein</fullName>
    </submittedName>
</protein>
<dbReference type="AlphaFoldDB" id="G3J5G8"/>
<dbReference type="VEuPathDB" id="FungiDB:CCM_00684"/>
<dbReference type="Proteomes" id="UP000001610">
    <property type="component" value="Unassembled WGS sequence"/>
</dbReference>
<evidence type="ECO:0000313" key="2">
    <source>
        <dbReference type="Proteomes" id="UP000001610"/>
    </source>
</evidence>
<accession>G3J5G8</accession>
<dbReference type="GeneID" id="18162718"/>
<dbReference type="EMBL" id="JH126399">
    <property type="protein sequence ID" value="EGX96029.1"/>
    <property type="molecule type" value="Genomic_DNA"/>
</dbReference>
<dbReference type="InParanoid" id="G3J5G8"/>
<organism evidence="1 2">
    <name type="scientific">Cordyceps militaris (strain CM01)</name>
    <name type="common">Caterpillar fungus</name>
    <dbReference type="NCBI Taxonomy" id="983644"/>
    <lineage>
        <taxon>Eukaryota</taxon>
        <taxon>Fungi</taxon>
        <taxon>Dikarya</taxon>
        <taxon>Ascomycota</taxon>
        <taxon>Pezizomycotina</taxon>
        <taxon>Sordariomycetes</taxon>
        <taxon>Hypocreomycetidae</taxon>
        <taxon>Hypocreales</taxon>
        <taxon>Cordycipitaceae</taxon>
        <taxon>Cordyceps</taxon>
    </lineage>
</organism>
<dbReference type="RefSeq" id="XP_006665906.1">
    <property type="nucleotide sequence ID" value="XM_006665843.1"/>
</dbReference>
<dbReference type="HOGENOM" id="CLU_2904102_0_0_1"/>